<dbReference type="Proteomes" id="UP000306409">
    <property type="component" value="Chromosome"/>
</dbReference>
<proteinExistence type="predicted"/>
<organism evidence="1 2">
    <name type="scientific">Ruminiclostridium herbifermentans</name>
    <dbReference type="NCBI Taxonomy" id="2488810"/>
    <lineage>
        <taxon>Bacteria</taxon>
        <taxon>Bacillati</taxon>
        <taxon>Bacillota</taxon>
        <taxon>Clostridia</taxon>
        <taxon>Eubacteriales</taxon>
        <taxon>Oscillospiraceae</taxon>
        <taxon>Ruminiclostridium</taxon>
    </lineage>
</organism>
<gene>
    <name evidence="1" type="ORF">EHE19_018025</name>
</gene>
<dbReference type="AlphaFoldDB" id="A0A4U7JGC1"/>
<protein>
    <submittedName>
        <fullName evidence="1">Uncharacterized protein</fullName>
    </submittedName>
</protein>
<dbReference type="RefSeq" id="WP_137697478.1">
    <property type="nucleotide sequence ID" value="NZ_CP061336.1"/>
</dbReference>
<reference evidence="1 2" key="1">
    <citation type="submission" date="2020-09" db="EMBL/GenBank/DDBJ databases">
        <title>Characterization and genome sequencing of Ruminiclostridium sp. nov. MA18.</title>
        <authorList>
            <person name="Rettenmaier R."/>
            <person name="Kowollik M.-L."/>
            <person name="Liebl W."/>
            <person name="Zverlov V."/>
        </authorList>
    </citation>
    <scope>NUCLEOTIDE SEQUENCE [LARGE SCALE GENOMIC DNA]</scope>
    <source>
        <strain evidence="1 2">MA18</strain>
    </source>
</reference>
<dbReference type="KEGG" id="rher:EHE19_018025"/>
<accession>A0A4U7JGC1</accession>
<evidence type="ECO:0000313" key="2">
    <source>
        <dbReference type="Proteomes" id="UP000306409"/>
    </source>
</evidence>
<keyword evidence="2" id="KW-1185">Reference proteome</keyword>
<name>A0A4U7JGC1_9FIRM</name>
<dbReference type="OrthoDB" id="5690804at2"/>
<sequence>MEFRLSIYEGTDTIKFGMTSEEIQALVGIKPTLFKKSVSDLYDTEDYQGMFHVYYEMKNNQLVCAEIEFFKPSKVFLDGVQLLGKPKVEMEDLFKGKFEDYSSEYTRSMEYCIGFYAPKVKTETVAIARKGFYKEQEEYYKNTHDEQYISNSPKRYYCIGCKYVATSETPLVECPNCHIFMIPMLPDEQI</sequence>
<dbReference type="EMBL" id="CP061336">
    <property type="protein sequence ID" value="QNU66713.1"/>
    <property type="molecule type" value="Genomic_DNA"/>
</dbReference>
<evidence type="ECO:0000313" key="1">
    <source>
        <dbReference type="EMBL" id="QNU66713.1"/>
    </source>
</evidence>